<protein>
    <submittedName>
        <fullName evidence="1">Uncharacterized protein</fullName>
    </submittedName>
</protein>
<evidence type="ECO:0000313" key="2">
    <source>
        <dbReference type="Proteomes" id="UP000029120"/>
    </source>
</evidence>
<dbReference type="EMBL" id="CM002871">
    <property type="protein sequence ID" value="KFK40210.1"/>
    <property type="molecule type" value="Genomic_DNA"/>
</dbReference>
<gene>
    <name evidence="1" type="ordered locus">AALP_Aa3g344700</name>
</gene>
<dbReference type="AlphaFoldDB" id="A0A087HDK8"/>
<accession>A0A087HDK8</accession>
<reference evidence="2" key="1">
    <citation type="journal article" date="2015" name="Nat. Plants">
        <title>Genome expansion of Arabis alpina linked with retrotransposition and reduced symmetric DNA methylation.</title>
        <authorList>
            <person name="Willing E.M."/>
            <person name="Rawat V."/>
            <person name="Mandakova T."/>
            <person name="Maumus F."/>
            <person name="James G.V."/>
            <person name="Nordstroem K.J."/>
            <person name="Becker C."/>
            <person name="Warthmann N."/>
            <person name="Chica C."/>
            <person name="Szarzynska B."/>
            <person name="Zytnicki M."/>
            <person name="Albani M.C."/>
            <person name="Kiefer C."/>
            <person name="Bergonzi S."/>
            <person name="Castaings L."/>
            <person name="Mateos J.L."/>
            <person name="Berns M.C."/>
            <person name="Bujdoso N."/>
            <person name="Piofczyk T."/>
            <person name="de Lorenzo L."/>
            <person name="Barrero-Sicilia C."/>
            <person name="Mateos I."/>
            <person name="Piednoel M."/>
            <person name="Hagmann J."/>
            <person name="Chen-Min-Tao R."/>
            <person name="Iglesias-Fernandez R."/>
            <person name="Schuster S.C."/>
            <person name="Alonso-Blanco C."/>
            <person name="Roudier F."/>
            <person name="Carbonero P."/>
            <person name="Paz-Ares J."/>
            <person name="Davis S.J."/>
            <person name="Pecinka A."/>
            <person name="Quesneville H."/>
            <person name="Colot V."/>
            <person name="Lysak M.A."/>
            <person name="Weigel D."/>
            <person name="Coupland G."/>
            <person name="Schneeberger K."/>
        </authorList>
    </citation>
    <scope>NUCLEOTIDE SEQUENCE [LARGE SCALE GENOMIC DNA]</scope>
    <source>
        <strain evidence="2">cv. Pajares</strain>
    </source>
</reference>
<dbReference type="Gramene" id="KFK40210">
    <property type="protein sequence ID" value="KFK40210"/>
    <property type="gene ID" value="AALP_AA3G344700"/>
</dbReference>
<proteinExistence type="predicted"/>
<evidence type="ECO:0000313" key="1">
    <source>
        <dbReference type="EMBL" id="KFK40210.1"/>
    </source>
</evidence>
<keyword evidence="2" id="KW-1185">Reference proteome</keyword>
<organism evidence="1 2">
    <name type="scientific">Arabis alpina</name>
    <name type="common">Alpine rock-cress</name>
    <dbReference type="NCBI Taxonomy" id="50452"/>
    <lineage>
        <taxon>Eukaryota</taxon>
        <taxon>Viridiplantae</taxon>
        <taxon>Streptophyta</taxon>
        <taxon>Embryophyta</taxon>
        <taxon>Tracheophyta</taxon>
        <taxon>Spermatophyta</taxon>
        <taxon>Magnoliopsida</taxon>
        <taxon>eudicotyledons</taxon>
        <taxon>Gunneridae</taxon>
        <taxon>Pentapetalae</taxon>
        <taxon>rosids</taxon>
        <taxon>malvids</taxon>
        <taxon>Brassicales</taxon>
        <taxon>Brassicaceae</taxon>
        <taxon>Arabideae</taxon>
        <taxon>Arabis</taxon>
    </lineage>
</organism>
<sequence>MFFTFASADPAGDAAAKAIRDAKIKMCAPGASKDAKPGICHQPNSGELCHYTCKTERHYIRGKCLKSKKTGNTICICYPCPIYQS</sequence>
<dbReference type="Proteomes" id="UP000029120">
    <property type="component" value="Chromosome 3"/>
</dbReference>
<name>A0A087HDK8_ARAAL</name>